<dbReference type="Gene3D" id="3.40.640.10">
    <property type="entry name" value="Type I PLP-dependent aspartate aminotransferase-like (Major domain)"/>
    <property type="match status" value="1"/>
</dbReference>
<dbReference type="RefSeq" id="WP_284376596.1">
    <property type="nucleotide sequence ID" value="NZ_BSNN01000002.1"/>
</dbReference>
<dbReference type="PANTHER" id="PTHR43586">
    <property type="entry name" value="CYSTEINE DESULFURASE"/>
    <property type="match status" value="1"/>
</dbReference>
<keyword evidence="1" id="KW-0663">Pyridoxal phosphate</keyword>
<proteinExistence type="predicted"/>
<evidence type="ECO:0000313" key="3">
    <source>
        <dbReference type="EMBL" id="GLQ34696.1"/>
    </source>
</evidence>
<dbReference type="InterPro" id="IPR015421">
    <property type="entry name" value="PyrdxlP-dep_Trfase_major"/>
</dbReference>
<name>A0ABQ5VTK1_9RHOB</name>
<protein>
    <submittedName>
        <fullName evidence="3">Cysteine desulfurase-like protein</fullName>
    </submittedName>
</protein>
<dbReference type="EMBL" id="BSNN01000002">
    <property type="protein sequence ID" value="GLQ34696.1"/>
    <property type="molecule type" value="Genomic_DNA"/>
</dbReference>
<dbReference type="InterPro" id="IPR015424">
    <property type="entry name" value="PyrdxlP-dep_Trfase"/>
</dbReference>
<dbReference type="Gene3D" id="3.90.1150.10">
    <property type="entry name" value="Aspartate Aminotransferase, domain 1"/>
    <property type="match status" value="1"/>
</dbReference>
<feature type="domain" description="Aminotransferase class V" evidence="2">
    <location>
        <begin position="26"/>
        <end position="405"/>
    </location>
</feature>
<sequence>MTPELLAEVRARFTHIDSCPFEGARVFFENAGGALTLKSVVETSAFYAGLPDNQGRANDASSKLSEVITKAKQDACLLFNASGGQVFVGESGTELLFRILSVAILAAAPQGNVLGSSFEHPASRSAAQRWAAIAGKDYVSVPHDNETGLVTDIDYRAYVTTDTRVATILQCSPVTGMVVDVAAIVREIRKISPDCFIVVDGIQHAAHGGIDVDAYGIDAYVISPYKVFSRHGYGIAWVSDRIARLPHNSLVGGPADNWEMGTRDTGAYATFSNVVDYFDWLGSTVVPFGDRRARIDAASDVIHAQESALTQAMLFGVGNHKGLSDYEQVQIIGGADNPERKGLVSFSIKSLPSADVVERLRLRGIRTHERKADHYSGNILNPLGLLDCVRVSLCHYNSLEEVAKFLCVMQEIITD</sequence>
<reference evidence="4" key="1">
    <citation type="journal article" date="2019" name="Int. J. Syst. Evol. Microbiol.">
        <title>The Global Catalogue of Microorganisms (GCM) 10K type strain sequencing project: providing services to taxonomists for standard genome sequencing and annotation.</title>
        <authorList>
            <consortium name="The Broad Institute Genomics Platform"/>
            <consortium name="The Broad Institute Genome Sequencing Center for Infectious Disease"/>
            <person name="Wu L."/>
            <person name="Ma J."/>
        </authorList>
    </citation>
    <scope>NUCLEOTIDE SEQUENCE [LARGE SCALE GENOMIC DNA]</scope>
    <source>
        <strain evidence="4">NBRC 110140</strain>
    </source>
</reference>
<evidence type="ECO:0000313" key="4">
    <source>
        <dbReference type="Proteomes" id="UP001156694"/>
    </source>
</evidence>
<comment type="caution">
    <text evidence="3">The sequence shown here is derived from an EMBL/GenBank/DDBJ whole genome shotgun (WGS) entry which is preliminary data.</text>
</comment>
<accession>A0ABQ5VTK1</accession>
<evidence type="ECO:0000256" key="1">
    <source>
        <dbReference type="ARBA" id="ARBA00022898"/>
    </source>
</evidence>
<dbReference type="InterPro" id="IPR000192">
    <property type="entry name" value="Aminotrans_V_dom"/>
</dbReference>
<organism evidence="3 4">
    <name type="scientific">Amylibacter marinus</name>
    <dbReference type="NCBI Taxonomy" id="1475483"/>
    <lineage>
        <taxon>Bacteria</taxon>
        <taxon>Pseudomonadati</taxon>
        <taxon>Pseudomonadota</taxon>
        <taxon>Alphaproteobacteria</taxon>
        <taxon>Rhodobacterales</taxon>
        <taxon>Paracoccaceae</taxon>
        <taxon>Amylibacter</taxon>
    </lineage>
</organism>
<evidence type="ECO:0000259" key="2">
    <source>
        <dbReference type="Pfam" id="PF00266"/>
    </source>
</evidence>
<dbReference type="Pfam" id="PF00266">
    <property type="entry name" value="Aminotran_5"/>
    <property type="match status" value="1"/>
</dbReference>
<gene>
    <name evidence="3" type="ORF">GCM10007939_09790</name>
</gene>
<dbReference type="SUPFAM" id="SSF53383">
    <property type="entry name" value="PLP-dependent transferases"/>
    <property type="match status" value="1"/>
</dbReference>
<dbReference type="InterPro" id="IPR015422">
    <property type="entry name" value="PyrdxlP-dep_Trfase_small"/>
</dbReference>
<dbReference type="PANTHER" id="PTHR43586:SF21">
    <property type="entry name" value="PYRIDOXAL PHOSPHATE (PLP)-DEPENDENT ASPARTATE AMINOTRANSFERASE SUPERFAMILY"/>
    <property type="match status" value="1"/>
</dbReference>
<keyword evidence="4" id="KW-1185">Reference proteome</keyword>
<dbReference type="Proteomes" id="UP001156694">
    <property type="component" value="Unassembled WGS sequence"/>
</dbReference>